<feature type="compositionally biased region" description="Polar residues" evidence="1">
    <location>
        <begin position="1"/>
        <end position="11"/>
    </location>
</feature>
<evidence type="ECO:0000313" key="3">
    <source>
        <dbReference type="Proteomes" id="UP000704712"/>
    </source>
</evidence>
<dbReference type="EMBL" id="JAACNO010002301">
    <property type="protein sequence ID" value="KAF4134325.1"/>
    <property type="molecule type" value="Genomic_DNA"/>
</dbReference>
<name>A0A8S9TZV5_PHYIN</name>
<organism evidence="2 3">
    <name type="scientific">Phytophthora infestans</name>
    <name type="common">Potato late blight agent</name>
    <name type="synonym">Botrytis infestans</name>
    <dbReference type="NCBI Taxonomy" id="4787"/>
    <lineage>
        <taxon>Eukaryota</taxon>
        <taxon>Sar</taxon>
        <taxon>Stramenopiles</taxon>
        <taxon>Oomycota</taxon>
        <taxon>Peronosporomycetes</taxon>
        <taxon>Peronosporales</taxon>
        <taxon>Peronosporaceae</taxon>
        <taxon>Phytophthora</taxon>
    </lineage>
</organism>
<reference evidence="2" key="1">
    <citation type="submission" date="2020-03" db="EMBL/GenBank/DDBJ databases">
        <title>Hybrid Assembly of Korean Phytophthora infestans isolates.</title>
        <authorList>
            <person name="Prokchorchik M."/>
            <person name="Lee Y."/>
            <person name="Seo J."/>
            <person name="Cho J.-H."/>
            <person name="Park Y.-E."/>
            <person name="Jang D.-C."/>
            <person name="Im J.-S."/>
            <person name="Choi J.-G."/>
            <person name="Park H.-J."/>
            <person name="Lee G.-B."/>
            <person name="Lee Y.-G."/>
            <person name="Hong S.-Y."/>
            <person name="Cho K."/>
            <person name="Sohn K.H."/>
        </authorList>
    </citation>
    <scope>NUCLEOTIDE SEQUENCE</scope>
    <source>
        <strain evidence="2">KR_2_A2</strain>
    </source>
</reference>
<proteinExistence type="predicted"/>
<feature type="non-terminal residue" evidence="2">
    <location>
        <position position="109"/>
    </location>
</feature>
<sequence>PSFDDGTTSNAGDEHGEANRTSSDADASTEAEDNGVGGTHGAGKELRALGESITSKIEMRWRNGADEDAVAGGLGDSVSARRSGTRPKSGFAATLPWRSGGTDALSEAA</sequence>
<dbReference type="AlphaFoldDB" id="A0A8S9TZV5"/>
<accession>A0A8S9TZV5</accession>
<dbReference type="Proteomes" id="UP000704712">
    <property type="component" value="Unassembled WGS sequence"/>
</dbReference>
<gene>
    <name evidence="2" type="ORF">GN958_ATG16457</name>
</gene>
<comment type="caution">
    <text evidence="2">The sequence shown here is derived from an EMBL/GenBank/DDBJ whole genome shotgun (WGS) entry which is preliminary data.</text>
</comment>
<feature type="region of interest" description="Disordered" evidence="1">
    <location>
        <begin position="1"/>
        <end position="49"/>
    </location>
</feature>
<evidence type="ECO:0000313" key="2">
    <source>
        <dbReference type="EMBL" id="KAF4134325.1"/>
    </source>
</evidence>
<feature type="region of interest" description="Disordered" evidence="1">
    <location>
        <begin position="66"/>
        <end position="109"/>
    </location>
</feature>
<protein>
    <submittedName>
        <fullName evidence="2">Uncharacterized protein</fullName>
    </submittedName>
</protein>
<evidence type="ECO:0000256" key="1">
    <source>
        <dbReference type="SAM" id="MobiDB-lite"/>
    </source>
</evidence>